<evidence type="ECO:0000313" key="2">
    <source>
        <dbReference type="Proteomes" id="UP000646523"/>
    </source>
</evidence>
<evidence type="ECO:0000313" key="1">
    <source>
        <dbReference type="EMBL" id="GGO63116.1"/>
    </source>
</evidence>
<name>A0A917YQ23_9ACTN</name>
<dbReference type="AlphaFoldDB" id="A0A917YQ23"/>
<protein>
    <submittedName>
        <fullName evidence="1">Uncharacterized protein</fullName>
    </submittedName>
</protein>
<dbReference type="EMBL" id="BMNH01000002">
    <property type="protein sequence ID" value="GGO63116.1"/>
    <property type="molecule type" value="Genomic_DNA"/>
</dbReference>
<reference evidence="1" key="2">
    <citation type="submission" date="2020-09" db="EMBL/GenBank/DDBJ databases">
        <authorList>
            <person name="Sun Q."/>
            <person name="Zhou Y."/>
        </authorList>
    </citation>
    <scope>NUCLEOTIDE SEQUENCE</scope>
    <source>
        <strain evidence="1">CGMCC 4.7368</strain>
    </source>
</reference>
<proteinExistence type="predicted"/>
<dbReference type="RefSeq" id="WP_189122707.1">
    <property type="nucleotide sequence ID" value="NZ_BMNH01000002.1"/>
</dbReference>
<reference evidence="1" key="1">
    <citation type="journal article" date="2014" name="Int. J. Syst. Evol. Microbiol.">
        <title>Complete genome sequence of Corynebacterium casei LMG S-19264T (=DSM 44701T), isolated from a smear-ripened cheese.</title>
        <authorList>
            <consortium name="US DOE Joint Genome Institute (JGI-PGF)"/>
            <person name="Walter F."/>
            <person name="Albersmeier A."/>
            <person name="Kalinowski J."/>
            <person name="Ruckert C."/>
        </authorList>
    </citation>
    <scope>NUCLEOTIDE SEQUENCE</scope>
    <source>
        <strain evidence="1">CGMCC 4.7368</strain>
    </source>
</reference>
<organism evidence="1 2">
    <name type="scientific">Nonomuraea cavernae</name>
    <dbReference type="NCBI Taxonomy" id="2045107"/>
    <lineage>
        <taxon>Bacteria</taxon>
        <taxon>Bacillati</taxon>
        <taxon>Actinomycetota</taxon>
        <taxon>Actinomycetes</taxon>
        <taxon>Streptosporangiales</taxon>
        <taxon>Streptosporangiaceae</taxon>
        <taxon>Nonomuraea</taxon>
    </lineage>
</organism>
<keyword evidence="2" id="KW-1185">Reference proteome</keyword>
<dbReference type="Proteomes" id="UP000646523">
    <property type="component" value="Unassembled WGS sequence"/>
</dbReference>
<comment type="caution">
    <text evidence="1">The sequence shown here is derived from an EMBL/GenBank/DDBJ whole genome shotgun (WGS) entry which is preliminary data.</text>
</comment>
<accession>A0A917YQ23</accession>
<sequence length="129" mass="13941">MAESLVGEVCAWFETPAAQGMTQAERLVLVVVAERSNKKTRQMWAYKGDGKTLTEVIAARVGVEVDSLTKVFRRLAARGLEVRVPIATNSRGEPVFAVRGRASDYVLPELPASVELPPPRAKPGPPSGQ</sequence>
<gene>
    <name evidence="1" type="ORF">GCM10012289_09290</name>
</gene>